<dbReference type="AlphaFoldDB" id="A0A7W6RV58"/>
<protein>
    <submittedName>
        <fullName evidence="1">Uncharacterized protein</fullName>
    </submittedName>
</protein>
<comment type="caution">
    <text evidence="1">The sequence shown here is derived from an EMBL/GenBank/DDBJ whole genome shotgun (WGS) entry which is preliminary data.</text>
</comment>
<accession>A0A7W6RV58</accession>
<proteinExistence type="predicted"/>
<name>A0A7W6RV58_9HYPH</name>
<gene>
    <name evidence="1" type="ORF">GGE12_006482</name>
</gene>
<dbReference type="EMBL" id="JACIGM010000020">
    <property type="protein sequence ID" value="MBB4278671.1"/>
    <property type="molecule type" value="Genomic_DNA"/>
</dbReference>
<dbReference type="Proteomes" id="UP000533641">
    <property type="component" value="Unassembled WGS sequence"/>
</dbReference>
<sequence length="256" mass="27821">MTVAAATFTTYSSSASVAAGRLHRWARSLLSAFLLTFSKRSIVCCGASSARIECRRGFASQSYLPSVFIFSRTGRDITSTGEIPTVQFSVCVCSTLSHDAVSAFVATDRFALNAHVFCCRIEARLMSSSPYGPDPRKHFAGNPISCDEVPVVAESADLPLNEQCPDSLRGVIQEAVSISCAIIALCRGGKLCKCRLDFTALATKCIGPLRGKFVFQRAECGIRPIRERSWWSETHEVPFQVRLGKLACETAALTFS</sequence>
<reference evidence="1 2" key="1">
    <citation type="submission" date="2020-08" db="EMBL/GenBank/DDBJ databases">
        <title>Genomic Encyclopedia of Type Strains, Phase IV (KMG-V): Genome sequencing to study the core and pangenomes of soil and plant-associated prokaryotes.</title>
        <authorList>
            <person name="Whitman W."/>
        </authorList>
    </citation>
    <scope>NUCLEOTIDE SEQUENCE [LARGE SCALE GENOMIC DNA]</scope>
    <source>
        <strain evidence="1 2">SEMIA 402</strain>
    </source>
</reference>
<organism evidence="1 2">
    <name type="scientific">Rhizobium mongolense</name>
    <dbReference type="NCBI Taxonomy" id="57676"/>
    <lineage>
        <taxon>Bacteria</taxon>
        <taxon>Pseudomonadati</taxon>
        <taxon>Pseudomonadota</taxon>
        <taxon>Alphaproteobacteria</taxon>
        <taxon>Hyphomicrobiales</taxon>
        <taxon>Rhizobiaceae</taxon>
        <taxon>Rhizobium/Agrobacterium group</taxon>
        <taxon>Rhizobium</taxon>
    </lineage>
</organism>
<evidence type="ECO:0000313" key="1">
    <source>
        <dbReference type="EMBL" id="MBB4278671.1"/>
    </source>
</evidence>
<evidence type="ECO:0000313" key="2">
    <source>
        <dbReference type="Proteomes" id="UP000533641"/>
    </source>
</evidence>